<dbReference type="PANTHER" id="PTHR32303">
    <property type="entry name" value="QUINOPROTEIN ALCOHOL DEHYDROGENASE (CYTOCHROME C)"/>
    <property type="match status" value="1"/>
</dbReference>
<dbReference type="RefSeq" id="WP_320686681.1">
    <property type="nucleotide sequence ID" value="NZ_JAXBLV010000174.1"/>
</dbReference>
<evidence type="ECO:0000313" key="6">
    <source>
        <dbReference type="Proteomes" id="UP001272242"/>
    </source>
</evidence>
<dbReference type="InterPro" id="IPR011047">
    <property type="entry name" value="Quinoprotein_ADH-like_sf"/>
</dbReference>
<keyword evidence="3" id="KW-0560">Oxidoreductase</keyword>
<feature type="non-terminal residue" evidence="5">
    <location>
        <position position="175"/>
    </location>
</feature>
<dbReference type="Proteomes" id="UP001272242">
    <property type="component" value="Unassembled WGS sequence"/>
</dbReference>
<proteinExistence type="inferred from homology"/>
<name>A0ABU5F261_9BACT</name>
<evidence type="ECO:0000313" key="5">
    <source>
        <dbReference type="EMBL" id="MDY3560021.1"/>
    </source>
</evidence>
<dbReference type="Pfam" id="PF13360">
    <property type="entry name" value="PQQ_2"/>
    <property type="match status" value="1"/>
</dbReference>
<sequence length="175" mass="18813">MDIRHGHSPRSEAAPIVAGDTMFVVTPWPNVPYAFDLTKPGPAVKWKYEPKPVPFAKGGACCDLVNRGAVFADGRVFITTLYGHVCGGDAGTGNELWKTRFANIQIAETLTMSPLVVRGKVLVGNSGSEFGVRGWVKALDAGSGKEVWAAWSTGPDADVKIGGWFKPFYQSDRGK</sequence>
<gene>
    <name evidence="5" type="ORF">R5W23_001244</name>
</gene>
<dbReference type="InterPro" id="IPR002372">
    <property type="entry name" value="PQQ_rpt_dom"/>
</dbReference>
<reference evidence="6" key="1">
    <citation type="journal article" date="2023" name="Mar. Drugs">
        <title>Gemmata algarum, a Novel Planctomycete Isolated from an Algal Mat, Displays Antimicrobial Activity.</title>
        <authorList>
            <person name="Kumar G."/>
            <person name="Kallscheuer N."/>
            <person name="Kashif M."/>
            <person name="Ahamad S."/>
            <person name="Jagadeeshwari U."/>
            <person name="Pannikurungottu S."/>
            <person name="Haufschild T."/>
            <person name="Kabuu M."/>
            <person name="Sasikala C."/>
            <person name="Jogler C."/>
            <person name="Ramana C."/>
        </authorList>
    </citation>
    <scope>NUCLEOTIDE SEQUENCE [LARGE SCALE GENOMIC DNA]</scope>
    <source>
        <strain evidence="6">JC673</strain>
    </source>
</reference>
<evidence type="ECO:0000256" key="3">
    <source>
        <dbReference type="ARBA" id="ARBA00023002"/>
    </source>
</evidence>
<comment type="similarity">
    <text evidence="2">Belongs to the bacterial PQQ dehydrogenase family.</text>
</comment>
<dbReference type="SMART" id="SM00564">
    <property type="entry name" value="PQQ"/>
    <property type="match status" value="2"/>
</dbReference>
<evidence type="ECO:0000259" key="4">
    <source>
        <dbReference type="Pfam" id="PF13360"/>
    </source>
</evidence>
<dbReference type="EMBL" id="JAXBLV010000174">
    <property type="protein sequence ID" value="MDY3560021.1"/>
    <property type="molecule type" value="Genomic_DNA"/>
</dbReference>
<evidence type="ECO:0000256" key="1">
    <source>
        <dbReference type="ARBA" id="ARBA00001931"/>
    </source>
</evidence>
<dbReference type="SUPFAM" id="SSF50998">
    <property type="entry name" value="Quinoprotein alcohol dehydrogenase-like"/>
    <property type="match status" value="1"/>
</dbReference>
<keyword evidence="6" id="KW-1185">Reference proteome</keyword>
<dbReference type="InterPro" id="IPR018391">
    <property type="entry name" value="PQQ_b-propeller_rpt"/>
</dbReference>
<evidence type="ECO:0000256" key="2">
    <source>
        <dbReference type="ARBA" id="ARBA00008156"/>
    </source>
</evidence>
<comment type="caution">
    <text evidence="5">The sequence shown here is derived from an EMBL/GenBank/DDBJ whole genome shotgun (WGS) entry which is preliminary data.</text>
</comment>
<dbReference type="Gene3D" id="2.140.10.10">
    <property type="entry name" value="Quinoprotein alcohol dehydrogenase-like superfamily"/>
    <property type="match status" value="1"/>
</dbReference>
<accession>A0ABU5F261</accession>
<comment type="cofactor">
    <cofactor evidence="1">
        <name>pyrroloquinoline quinone</name>
        <dbReference type="ChEBI" id="CHEBI:58442"/>
    </cofactor>
</comment>
<organism evidence="5 6">
    <name type="scientific">Gemmata algarum</name>
    <dbReference type="NCBI Taxonomy" id="2975278"/>
    <lineage>
        <taxon>Bacteria</taxon>
        <taxon>Pseudomonadati</taxon>
        <taxon>Planctomycetota</taxon>
        <taxon>Planctomycetia</taxon>
        <taxon>Gemmatales</taxon>
        <taxon>Gemmataceae</taxon>
        <taxon>Gemmata</taxon>
    </lineage>
</organism>
<protein>
    <submittedName>
        <fullName evidence="5">PQQ-binding-like beta-propeller repeat protein</fullName>
    </submittedName>
</protein>
<feature type="domain" description="Pyrrolo-quinoline quinone repeat" evidence="4">
    <location>
        <begin position="66"/>
        <end position="158"/>
    </location>
</feature>